<comment type="caution">
    <text evidence="2">The sequence shown here is derived from an EMBL/GenBank/DDBJ whole genome shotgun (WGS) entry which is preliminary data.</text>
</comment>
<evidence type="ECO:0000313" key="3">
    <source>
        <dbReference type="Proteomes" id="UP000760472"/>
    </source>
</evidence>
<feature type="transmembrane region" description="Helical" evidence="1">
    <location>
        <begin position="230"/>
        <end position="253"/>
    </location>
</feature>
<keyword evidence="1" id="KW-1133">Transmembrane helix</keyword>
<dbReference type="Proteomes" id="UP000760472">
    <property type="component" value="Unassembled WGS sequence"/>
</dbReference>
<keyword evidence="1" id="KW-0472">Membrane</keyword>
<organism evidence="2 3">
    <name type="scientific">Amphritea pacifica</name>
    <dbReference type="NCBI Taxonomy" id="2811233"/>
    <lineage>
        <taxon>Bacteria</taxon>
        <taxon>Pseudomonadati</taxon>
        <taxon>Pseudomonadota</taxon>
        <taxon>Gammaproteobacteria</taxon>
        <taxon>Oceanospirillales</taxon>
        <taxon>Oceanospirillaceae</taxon>
        <taxon>Amphritea</taxon>
    </lineage>
</organism>
<evidence type="ECO:0008006" key="4">
    <source>
        <dbReference type="Google" id="ProtNLM"/>
    </source>
</evidence>
<gene>
    <name evidence="2" type="ORF">JW498_21295</name>
</gene>
<sequence>MWFSLGIISLISFTLFFNYKKINTSWKGEYSTIDGATYKFKMLRSKHKITGLLVGINANKEYDYTFKRESLFDKFCKSIGLVVEYQVGNSKFDDLVFIISDNVSLHETLSKRTELISTVLDIFSSVDGYTFTVEKIRHNSGCLWVKLETNSEFDETDVKSLTPILVSLLEKLSTDVELTTGQSKQSWKDPYKYKTAVLLGCSTALAITGFILLQQINLSDRPFVIDENVLLGHTLIVGGVSLILLIALTLYLLGKSPRTHRVLLEVLLLGGVGSFLTSYAELNHFNYAFDKSDPQVYEVIVLDKIKTSTRKSTHYYLYTKDWLNLGSKQKIRVPYNTYSKASVGGELVICQKSGALGYRWLNKIIVTQIQSLQERSLQVFCRKGLDPEVLEGINQKNIESLNALYRKMDIKKNN</sequence>
<dbReference type="RefSeq" id="WP_205214537.1">
    <property type="nucleotide sequence ID" value="NZ_JAFFZP010000075.1"/>
</dbReference>
<protein>
    <recommendedName>
        <fullName evidence="4">DUF3592 domain-containing protein</fullName>
    </recommendedName>
</protein>
<evidence type="ECO:0000256" key="1">
    <source>
        <dbReference type="SAM" id="Phobius"/>
    </source>
</evidence>
<name>A0ABS2WEC2_9GAMM</name>
<feature type="transmembrane region" description="Helical" evidence="1">
    <location>
        <begin position="196"/>
        <end position="218"/>
    </location>
</feature>
<reference evidence="2 3" key="1">
    <citation type="submission" date="2021-02" db="EMBL/GenBank/DDBJ databases">
        <title>A novel species of genus Amphritea isolated from a fishpond in China.</title>
        <authorList>
            <person name="Lu H."/>
        </authorList>
    </citation>
    <scope>NUCLEOTIDE SEQUENCE [LARGE SCALE GENOMIC DNA]</scope>
    <source>
        <strain evidence="2 3">RP18W</strain>
    </source>
</reference>
<dbReference type="EMBL" id="JAFFZP010000075">
    <property type="protein sequence ID" value="MBN0989901.1"/>
    <property type="molecule type" value="Genomic_DNA"/>
</dbReference>
<evidence type="ECO:0000313" key="2">
    <source>
        <dbReference type="EMBL" id="MBN0989901.1"/>
    </source>
</evidence>
<keyword evidence="1" id="KW-0812">Transmembrane</keyword>
<proteinExistence type="predicted"/>
<keyword evidence="3" id="KW-1185">Reference proteome</keyword>
<accession>A0ABS2WEC2</accession>